<sequence length="327" mass="36414">MVAGEDIRKFFLLEKELNNFQFAGVAAECCCCHSKIVLSWETDALRFSKHLWRRRICFKEIVFSTRLGLIFFLNSNKASQILQVGCHLGSEKIVVNREELAAITGLNASSSSNLATHSQTVCRAMEQLASLSSLNYLNLGGIDLKKAAAYWLLTVNTLPSLLELHMPNCQLSNLSLYLPFLNFTSLSVLHLSNNGFDSTIPHLLFNLSSLVYLDLNSNSLQGGLPDAFQNSTSLQLLDLSKNLNIEGKLLRTLGNLCYLRTLILSVNKLSGEITEFLDGLSACSYSTLENLDLGFNKLTRNLPDSLGHLKNLRYLQLWSNSFRGSIP</sequence>
<dbReference type="FunFam" id="3.80.10.10:FF:000649">
    <property type="entry name" value="Leucine Rich Repeat family protein"/>
    <property type="match status" value="1"/>
</dbReference>
<keyword evidence="2" id="KW-0812">Transmembrane</keyword>
<dbReference type="Pfam" id="PF00560">
    <property type="entry name" value="LRR_1"/>
    <property type="match status" value="1"/>
</dbReference>
<dbReference type="InterPro" id="IPR001611">
    <property type="entry name" value="Leu-rich_rpt"/>
</dbReference>
<evidence type="ECO:0000256" key="6">
    <source>
        <dbReference type="ARBA" id="ARBA00023170"/>
    </source>
</evidence>
<comment type="subcellular location">
    <subcellularLocation>
        <location evidence="1">Membrane</location>
        <topology evidence="1">Single-pass type I membrane protein</topology>
    </subcellularLocation>
</comment>
<evidence type="ECO:0000313" key="8">
    <source>
        <dbReference type="EMBL" id="RVW80331.1"/>
    </source>
</evidence>
<comment type="caution">
    <text evidence="8">The sequence shown here is derived from an EMBL/GenBank/DDBJ whole genome shotgun (WGS) entry which is preliminary data.</text>
</comment>
<dbReference type="SUPFAM" id="SSF52047">
    <property type="entry name" value="RNI-like"/>
    <property type="match status" value="1"/>
</dbReference>
<dbReference type="Gene3D" id="3.80.10.10">
    <property type="entry name" value="Ribonuclease Inhibitor"/>
    <property type="match status" value="1"/>
</dbReference>
<dbReference type="GO" id="GO:0016020">
    <property type="term" value="C:membrane"/>
    <property type="evidence" value="ECO:0007669"/>
    <property type="project" value="UniProtKB-SubCell"/>
</dbReference>
<dbReference type="AlphaFoldDB" id="A0A438H7P5"/>
<evidence type="ECO:0000256" key="5">
    <source>
        <dbReference type="ARBA" id="ARBA00023136"/>
    </source>
</evidence>
<dbReference type="PANTHER" id="PTHR48063">
    <property type="entry name" value="LRR RECEPTOR-LIKE KINASE"/>
    <property type="match status" value="1"/>
</dbReference>
<evidence type="ECO:0000313" key="9">
    <source>
        <dbReference type="Proteomes" id="UP000288805"/>
    </source>
</evidence>
<dbReference type="InterPro" id="IPR046956">
    <property type="entry name" value="RLP23-like"/>
</dbReference>
<name>A0A438H7P5_VITVI</name>
<dbReference type="EMBL" id="QGNW01000267">
    <property type="protein sequence ID" value="RVW80331.1"/>
    <property type="molecule type" value="Genomic_DNA"/>
</dbReference>
<protein>
    <submittedName>
        <fullName evidence="8">Leucine-rich repeat receptor-like protein kinase PXL1</fullName>
    </submittedName>
</protein>
<keyword evidence="8" id="KW-0418">Kinase</keyword>
<keyword evidence="5" id="KW-0472">Membrane</keyword>
<evidence type="ECO:0000256" key="4">
    <source>
        <dbReference type="ARBA" id="ARBA00022989"/>
    </source>
</evidence>
<keyword evidence="4" id="KW-1133">Transmembrane helix</keyword>
<keyword evidence="6 8" id="KW-0675">Receptor</keyword>
<evidence type="ECO:0000256" key="1">
    <source>
        <dbReference type="ARBA" id="ARBA00004479"/>
    </source>
</evidence>
<dbReference type="Pfam" id="PF13855">
    <property type="entry name" value="LRR_8"/>
    <property type="match status" value="1"/>
</dbReference>
<reference evidence="8 9" key="1">
    <citation type="journal article" date="2018" name="PLoS Genet.">
        <title>Population sequencing reveals clonal diversity and ancestral inbreeding in the grapevine cultivar Chardonnay.</title>
        <authorList>
            <person name="Roach M.J."/>
            <person name="Johnson D.L."/>
            <person name="Bohlmann J."/>
            <person name="van Vuuren H.J."/>
            <person name="Jones S.J."/>
            <person name="Pretorius I.S."/>
            <person name="Schmidt S.A."/>
            <person name="Borneman A.R."/>
        </authorList>
    </citation>
    <scope>NUCLEOTIDE SEQUENCE [LARGE SCALE GENOMIC DNA]</scope>
    <source>
        <strain evidence="9">cv. Chardonnay</strain>
        <tissue evidence="8">Leaf</tissue>
    </source>
</reference>
<organism evidence="8 9">
    <name type="scientific">Vitis vinifera</name>
    <name type="common">Grape</name>
    <dbReference type="NCBI Taxonomy" id="29760"/>
    <lineage>
        <taxon>Eukaryota</taxon>
        <taxon>Viridiplantae</taxon>
        <taxon>Streptophyta</taxon>
        <taxon>Embryophyta</taxon>
        <taxon>Tracheophyta</taxon>
        <taxon>Spermatophyta</taxon>
        <taxon>Magnoliopsida</taxon>
        <taxon>eudicotyledons</taxon>
        <taxon>Gunneridae</taxon>
        <taxon>Pentapetalae</taxon>
        <taxon>rosids</taxon>
        <taxon>Vitales</taxon>
        <taxon>Vitaceae</taxon>
        <taxon>Viteae</taxon>
        <taxon>Vitis</taxon>
    </lineage>
</organism>
<proteinExistence type="predicted"/>
<evidence type="ECO:0000256" key="7">
    <source>
        <dbReference type="ARBA" id="ARBA00023180"/>
    </source>
</evidence>
<evidence type="ECO:0000256" key="3">
    <source>
        <dbReference type="ARBA" id="ARBA00022729"/>
    </source>
</evidence>
<keyword evidence="3" id="KW-0732">Signal</keyword>
<gene>
    <name evidence="8" type="primary">PXL1_1</name>
    <name evidence="8" type="ORF">CK203_039162</name>
</gene>
<dbReference type="PANTHER" id="PTHR48063:SF81">
    <property type="entry name" value="LEUCINE-RICH REPEAT-CONTAINING N-TERMINAL PLANT-TYPE DOMAIN-CONTAINING PROTEIN"/>
    <property type="match status" value="1"/>
</dbReference>
<accession>A0A438H7P5</accession>
<evidence type="ECO:0000256" key="2">
    <source>
        <dbReference type="ARBA" id="ARBA00022692"/>
    </source>
</evidence>
<dbReference type="Proteomes" id="UP000288805">
    <property type="component" value="Unassembled WGS sequence"/>
</dbReference>
<dbReference type="GO" id="GO:0016301">
    <property type="term" value="F:kinase activity"/>
    <property type="evidence" value="ECO:0007669"/>
    <property type="project" value="UniProtKB-KW"/>
</dbReference>
<keyword evidence="8" id="KW-0808">Transferase</keyword>
<dbReference type="InterPro" id="IPR032675">
    <property type="entry name" value="LRR_dom_sf"/>
</dbReference>
<keyword evidence="7" id="KW-0325">Glycoprotein</keyword>